<dbReference type="Gene3D" id="3.80.10.10">
    <property type="entry name" value="Ribonuclease Inhibitor"/>
    <property type="match status" value="1"/>
</dbReference>
<dbReference type="InterPro" id="IPR032675">
    <property type="entry name" value="LRR_dom_sf"/>
</dbReference>
<dbReference type="Pfam" id="PF00646">
    <property type="entry name" value="F-box"/>
    <property type="match status" value="1"/>
</dbReference>
<sequence length="385" mass="43870">MEGVDETPKASQVALEEDVISSMPDIVMNNILDRLPTQEAVRTAILSKDWRYKRKILSQLVFDENFYGFLQATKNERYYGKIISSLMHHLKGSIKKFVLCIDDKCYSVMDAEDINKWIIYLTENGLKQLTIKYLGEKPLRLTSHIFSYLELTHLELQNCELAPGTDYCGFPNLLGLNLIWVDIETYKCGEFLTRCPNLERLDFSSWNYDIYETDIAKLVNLKKLLWQLGTFKNTKIITSSRIFVAMGCLTKLSELSLFFFKCQLLEDARRSVPKSFPCLKKLNLLGIDFSSKTMVSFVVELLCASPNVLSLKIKTAFKDAFQPGSSEVDYGKMGQLQLRNVGLYSIRGSKNEECMIKSLLACSPLLKKIVITADTPEVFGDDHGD</sequence>
<evidence type="ECO:0000313" key="2">
    <source>
        <dbReference type="EMBL" id="GJS55245.1"/>
    </source>
</evidence>
<dbReference type="InterPro" id="IPR036047">
    <property type="entry name" value="F-box-like_dom_sf"/>
</dbReference>
<dbReference type="PANTHER" id="PTHR31639:SF312">
    <property type="entry name" value="CYCLIN-LIKE F-BOX"/>
    <property type="match status" value="1"/>
</dbReference>
<feature type="domain" description="F-box" evidence="1">
    <location>
        <begin position="17"/>
        <end position="69"/>
    </location>
</feature>
<protein>
    <submittedName>
        <fullName evidence="2">F-box/FBD/LRR-repeat protein-like protein</fullName>
    </submittedName>
</protein>
<gene>
    <name evidence="2" type="ORF">Tco_0628607</name>
</gene>
<evidence type="ECO:0000313" key="3">
    <source>
        <dbReference type="Proteomes" id="UP001151760"/>
    </source>
</evidence>
<feature type="non-terminal residue" evidence="2">
    <location>
        <position position="385"/>
    </location>
</feature>
<dbReference type="SUPFAM" id="SSF81383">
    <property type="entry name" value="F-box domain"/>
    <property type="match status" value="1"/>
</dbReference>
<comment type="caution">
    <text evidence="2">The sequence shown here is derived from an EMBL/GenBank/DDBJ whole genome shotgun (WGS) entry which is preliminary data.</text>
</comment>
<dbReference type="Pfam" id="PF24758">
    <property type="entry name" value="LRR_At5g56370"/>
    <property type="match status" value="1"/>
</dbReference>
<reference evidence="2" key="2">
    <citation type="submission" date="2022-01" db="EMBL/GenBank/DDBJ databases">
        <authorList>
            <person name="Yamashiro T."/>
            <person name="Shiraishi A."/>
            <person name="Satake H."/>
            <person name="Nakayama K."/>
        </authorList>
    </citation>
    <scope>NUCLEOTIDE SEQUENCE</scope>
</reference>
<dbReference type="Proteomes" id="UP001151760">
    <property type="component" value="Unassembled WGS sequence"/>
</dbReference>
<evidence type="ECO:0000259" key="1">
    <source>
        <dbReference type="PROSITE" id="PS50181"/>
    </source>
</evidence>
<dbReference type="EMBL" id="BQNB010008855">
    <property type="protein sequence ID" value="GJS55245.1"/>
    <property type="molecule type" value="Genomic_DNA"/>
</dbReference>
<organism evidence="2 3">
    <name type="scientific">Tanacetum coccineum</name>
    <dbReference type="NCBI Taxonomy" id="301880"/>
    <lineage>
        <taxon>Eukaryota</taxon>
        <taxon>Viridiplantae</taxon>
        <taxon>Streptophyta</taxon>
        <taxon>Embryophyta</taxon>
        <taxon>Tracheophyta</taxon>
        <taxon>Spermatophyta</taxon>
        <taxon>Magnoliopsida</taxon>
        <taxon>eudicotyledons</taxon>
        <taxon>Gunneridae</taxon>
        <taxon>Pentapetalae</taxon>
        <taxon>asterids</taxon>
        <taxon>campanulids</taxon>
        <taxon>Asterales</taxon>
        <taxon>Asteraceae</taxon>
        <taxon>Asteroideae</taxon>
        <taxon>Anthemideae</taxon>
        <taxon>Anthemidinae</taxon>
        <taxon>Tanacetum</taxon>
    </lineage>
</organism>
<keyword evidence="3" id="KW-1185">Reference proteome</keyword>
<dbReference type="InterPro" id="IPR055411">
    <property type="entry name" value="LRR_FXL15/At3g58940/PEG3-like"/>
</dbReference>
<dbReference type="PANTHER" id="PTHR31639">
    <property type="entry name" value="F-BOX PROTEIN-LIKE"/>
    <property type="match status" value="1"/>
</dbReference>
<dbReference type="SUPFAM" id="SSF52047">
    <property type="entry name" value="RNI-like"/>
    <property type="match status" value="1"/>
</dbReference>
<proteinExistence type="predicted"/>
<dbReference type="PROSITE" id="PS50181">
    <property type="entry name" value="FBOX"/>
    <property type="match status" value="1"/>
</dbReference>
<reference evidence="2" key="1">
    <citation type="journal article" date="2022" name="Int. J. Mol. Sci.">
        <title>Draft Genome of Tanacetum Coccineum: Genomic Comparison of Closely Related Tanacetum-Family Plants.</title>
        <authorList>
            <person name="Yamashiro T."/>
            <person name="Shiraishi A."/>
            <person name="Nakayama K."/>
            <person name="Satake H."/>
        </authorList>
    </citation>
    <scope>NUCLEOTIDE SEQUENCE</scope>
</reference>
<accession>A0ABQ4WQS8</accession>
<name>A0ABQ4WQS8_9ASTR</name>
<dbReference type="InterPro" id="IPR001810">
    <property type="entry name" value="F-box_dom"/>
</dbReference>